<sequence>MLNTLRPLLFFAAFALALPVSAEEAREQKAEMGERIRQVEREGGQVLRADRMQRGGEDVYRIKVLTPDGRVRVLHDQRKPEVRPPPRTDRRSLMLRERARPEPPSQRAPETRPDAREPEAPTPRRRDD</sequence>
<dbReference type="EMBL" id="AVCJ01000007">
    <property type="protein sequence ID" value="KFL37112.1"/>
    <property type="molecule type" value="Genomic_DNA"/>
</dbReference>
<name>A0A087MJQ9_9GAMM</name>
<feature type="region of interest" description="Disordered" evidence="1">
    <location>
        <begin position="71"/>
        <end position="128"/>
    </location>
</feature>
<protein>
    <recommendedName>
        <fullName evidence="5">PepSY domain-containing protein</fullName>
    </recommendedName>
</protein>
<evidence type="ECO:0000313" key="3">
    <source>
        <dbReference type="EMBL" id="KFL37112.1"/>
    </source>
</evidence>
<comment type="caution">
    <text evidence="3">The sequence shown here is derived from an EMBL/GenBank/DDBJ whole genome shotgun (WGS) entry which is preliminary data.</text>
</comment>
<dbReference type="RefSeq" id="WP_034221949.1">
    <property type="nucleotide sequence ID" value="NZ_AVCJ01000007.1"/>
</dbReference>
<organism evidence="3 4">
    <name type="scientific">Arenimonas donghaensis DSM 18148 = HO3-R19</name>
    <dbReference type="NCBI Taxonomy" id="1121014"/>
    <lineage>
        <taxon>Bacteria</taxon>
        <taxon>Pseudomonadati</taxon>
        <taxon>Pseudomonadota</taxon>
        <taxon>Gammaproteobacteria</taxon>
        <taxon>Lysobacterales</taxon>
        <taxon>Lysobacteraceae</taxon>
        <taxon>Arenimonas</taxon>
    </lineage>
</organism>
<reference evidence="4" key="1">
    <citation type="submission" date="2013-08" db="EMBL/GenBank/DDBJ databases">
        <title>Genome sequencing of Arenimonas donghaensis.</title>
        <authorList>
            <person name="Chen F."/>
            <person name="Wang G."/>
        </authorList>
    </citation>
    <scope>NUCLEOTIDE SEQUENCE [LARGE SCALE GENOMIC DNA]</scope>
    <source>
        <strain evidence="4">HO3-R19</strain>
    </source>
</reference>
<proteinExistence type="predicted"/>
<dbReference type="PATRIC" id="fig|1121014.3.peg.1022"/>
<dbReference type="Proteomes" id="UP000029085">
    <property type="component" value="Unassembled WGS sequence"/>
</dbReference>
<reference evidence="3 4" key="2">
    <citation type="journal article" date="2015" name="Stand. Genomic Sci.">
        <title>High quality draft genomic sequence of Arenimonas donghaensis DSM 18148(T).</title>
        <authorList>
            <person name="Chen F."/>
            <person name="Wang H."/>
            <person name="Cao Y."/>
            <person name="Li X."/>
            <person name="Wang G."/>
        </authorList>
    </citation>
    <scope>NUCLEOTIDE SEQUENCE [LARGE SCALE GENOMIC DNA]</scope>
    <source>
        <strain evidence="3 4">HO3-R19</strain>
    </source>
</reference>
<feature type="compositionally biased region" description="Basic and acidic residues" evidence="1">
    <location>
        <begin position="71"/>
        <end position="101"/>
    </location>
</feature>
<evidence type="ECO:0000256" key="1">
    <source>
        <dbReference type="SAM" id="MobiDB-lite"/>
    </source>
</evidence>
<evidence type="ECO:0008006" key="5">
    <source>
        <dbReference type="Google" id="ProtNLM"/>
    </source>
</evidence>
<gene>
    <name evidence="3" type="ORF">N788_11340</name>
</gene>
<keyword evidence="4" id="KW-1185">Reference proteome</keyword>
<dbReference type="AlphaFoldDB" id="A0A087MJQ9"/>
<keyword evidence="2" id="KW-0732">Signal</keyword>
<accession>A0A087MJQ9</accession>
<feature type="compositionally biased region" description="Basic and acidic residues" evidence="1">
    <location>
        <begin position="109"/>
        <end position="128"/>
    </location>
</feature>
<dbReference type="STRING" id="1121014.N788_11340"/>
<dbReference type="OrthoDB" id="5966765at2"/>
<feature type="signal peptide" evidence="2">
    <location>
        <begin position="1"/>
        <end position="22"/>
    </location>
</feature>
<evidence type="ECO:0000256" key="2">
    <source>
        <dbReference type="SAM" id="SignalP"/>
    </source>
</evidence>
<feature type="chain" id="PRO_5001826500" description="PepSY domain-containing protein" evidence="2">
    <location>
        <begin position="23"/>
        <end position="128"/>
    </location>
</feature>
<evidence type="ECO:0000313" key="4">
    <source>
        <dbReference type="Proteomes" id="UP000029085"/>
    </source>
</evidence>